<dbReference type="CDD" id="cd07432">
    <property type="entry name" value="PHP_HisPPase"/>
    <property type="match status" value="1"/>
</dbReference>
<dbReference type="KEGG" id="acht:bsdcttw_42790"/>
<dbReference type="GO" id="GO:0035312">
    <property type="term" value="F:5'-3' DNA exonuclease activity"/>
    <property type="evidence" value="ECO:0007669"/>
    <property type="project" value="TreeGrafter"/>
</dbReference>
<reference evidence="1 2" key="2">
    <citation type="submission" date="2020-08" db="EMBL/GenBank/DDBJ databases">
        <authorList>
            <person name="Ueki A."/>
            <person name="Tonouchi A."/>
        </authorList>
    </citation>
    <scope>NUCLEOTIDE SEQUENCE [LARGE SCALE GENOMIC DNA]</scope>
    <source>
        <strain evidence="1 2">CTTW</strain>
    </source>
</reference>
<accession>A0A7M3S9H1</accession>
<dbReference type="InterPro" id="IPR052018">
    <property type="entry name" value="PHP_domain"/>
</dbReference>
<sequence length="226" mass="25977">MMKTYKYDTHVHTKEGSACADISGSRQARLYKELGYDGIIITDHFYNGNTAVSRKLPWEQWVNGFIKGYEEAYEEGKKIGLSVFFGWEESIKGMDFLIYGLNKDWLLKNRDILGMDIAEHYNKIKNDGGFIVHAHPFRKRYLLEDVRPTPEFEDAVEIINGGNREAIYNKLAGEYAMQWHKPVTGGSDAHHKKDKHIGIVLDSPINNIKEYCDVVREGKITKILDC</sequence>
<evidence type="ECO:0000313" key="1">
    <source>
        <dbReference type="EMBL" id="BCK01239.1"/>
    </source>
</evidence>
<dbReference type="PANTHER" id="PTHR42924:SF3">
    <property type="entry name" value="POLYMERASE_HISTIDINOL PHOSPHATASE N-TERMINAL DOMAIN-CONTAINING PROTEIN"/>
    <property type="match status" value="1"/>
</dbReference>
<dbReference type="InterPro" id="IPR016195">
    <property type="entry name" value="Pol/histidinol_Pase-like"/>
</dbReference>
<dbReference type="AlphaFoldDB" id="A0A7M3S9H1"/>
<dbReference type="Pfam" id="PF13263">
    <property type="entry name" value="PHP_C"/>
    <property type="match status" value="1"/>
</dbReference>
<dbReference type="PANTHER" id="PTHR42924">
    <property type="entry name" value="EXONUCLEASE"/>
    <property type="match status" value="1"/>
</dbReference>
<evidence type="ECO:0008006" key="3">
    <source>
        <dbReference type="Google" id="ProtNLM"/>
    </source>
</evidence>
<reference evidence="1 2" key="1">
    <citation type="submission" date="2020-08" db="EMBL/GenBank/DDBJ databases">
        <title>Draft genome sequencing of an Anaerocolumna strain isolated from anoxic soil subjected to BSD treatment.</title>
        <authorList>
            <person name="Uek A."/>
            <person name="Tonouchi A."/>
        </authorList>
    </citation>
    <scope>NUCLEOTIDE SEQUENCE [LARGE SCALE GENOMIC DNA]</scope>
    <source>
        <strain evidence="1 2">CTTW</strain>
    </source>
</reference>
<name>A0A7M3S9H1_9FIRM</name>
<dbReference type="RefSeq" id="WP_207726449.1">
    <property type="nucleotide sequence ID" value="NZ_AP023368.1"/>
</dbReference>
<protein>
    <recommendedName>
        <fullName evidence="3">Histidinol-phosphatase</fullName>
    </recommendedName>
</protein>
<evidence type="ECO:0000313" key="2">
    <source>
        <dbReference type="Proteomes" id="UP000515703"/>
    </source>
</evidence>
<proteinExistence type="predicted"/>
<dbReference type="GO" id="GO:0004534">
    <property type="term" value="F:5'-3' RNA exonuclease activity"/>
    <property type="evidence" value="ECO:0007669"/>
    <property type="project" value="TreeGrafter"/>
</dbReference>
<dbReference type="Gene3D" id="3.20.20.140">
    <property type="entry name" value="Metal-dependent hydrolases"/>
    <property type="match status" value="1"/>
</dbReference>
<dbReference type="Proteomes" id="UP000515703">
    <property type="component" value="Chromosome"/>
</dbReference>
<dbReference type="SUPFAM" id="SSF89550">
    <property type="entry name" value="PHP domain-like"/>
    <property type="match status" value="1"/>
</dbReference>
<dbReference type="EMBL" id="AP023368">
    <property type="protein sequence ID" value="BCK01239.1"/>
    <property type="molecule type" value="Genomic_DNA"/>
</dbReference>
<keyword evidence="2" id="KW-1185">Reference proteome</keyword>
<organism evidence="1 2">
    <name type="scientific">Anaerocolumna chitinilytica</name>
    <dbReference type="NCBI Taxonomy" id="1727145"/>
    <lineage>
        <taxon>Bacteria</taxon>
        <taxon>Bacillati</taxon>
        <taxon>Bacillota</taxon>
        <taxon>Clostridia</taxon>
        <taxon>Lachnospirales</taxon>
        <taxon>Lachnospiraceae</taxon>
        <taxon>Anaerocolumna</taxon>
    </lineage>
</organism>
<gene>
    <name evidence="1" type="ORF">bsdcttw_42790</name>
</gene>